<dbReference type="FunFam" id="1.25.10.10:FF:000045">
    <property type="entry name" value="Formin-like protein 3 isoform 1"/>
    <property type="match status" value="1"/>
</dbReference>
<evidence type="ECO:0000313" key="6">
    <source>
        <dbReference type="EMBL" id="HDB58331.1"/>
    </source>
</evidence>
<dbReference type="InterPro" id="IPR043592">
    <property type="entry name" value="FMNL_animal"/>
</dbReference>
<dbReference type="InterPro" id="IPR042201">
    <property type="entry name" value="FH2_Formin_sf"/>
</dbReference>
<reference evidence="6" key="1">
    <citation type="journal article" date="2019" name="PeerJ">
        <title>Genes of the pig, Sus scrofa, reconstructed with EvidentialGene.</title>
        <authorList>
            <person name="Gilbert D.G."/>
        </authorList>
    </citation>
    <scope>NUCLEOTIDE SEQUENCE</scope>
</reference>
<dbReference type="Gene3D" id="1.25.10.10">
    <property type="entry name" value="Leucine-rich Repeat Variant"/>
    <property type="match status" value="2"/>
</dbReference>
<dbReference type="GO" id="GO:0031267">
    <property type="term" value="F:small GTPase binding"/>
    <property type="evidence" value="ECO:0007669"/>
    <property type="project" value="InterPro"/>
</dbReference>
<dbReference type="InterPro" id="IPR016024">
    <property type="entry name" value="ARM-type_fold"/>
</dbReference>
<dbReference type="InterPro" id="IPR010473">
    <property type="entry name" value="GTPase-bd"/>
</dbReference>
<proteinExistence type="inferred from homology"/>
<dbReference type="SMART" id="SM01140">
    <property type="entry name" value="Drf_GBD"/>
    <property type="match status" value="1"/>
</dbReference>
<feature type="compositionally biased region" description="Pro residues" evidence="3">
    <location>
        <begin position="507"/>
        <end position="540"/>
    </location>
</feature>
<evidence type="ECO:0000259" key="5">
    <source>
        <dbReference type="PROSITE" id="PS51444"/>
    </source>
</evidence>
<dbReference type="EMBL" id="DQIR01200218">
    <property type="protein sequence ID" value="HDB55695.1"/>
    <property type="molecule type" value="Transcribed_RNA"/>
</dbReference>
<dbReference type="PANTHER" id="PTHR45857:SF3">
    <property type="entry name" value="FORMIN-LIKE PROTEIN 3"/>
    <property type="match status" value="1"/>
</dbReference>
<dbReference type="FunFam" id="1.20.58.2220:FF:000001">
    <property type="entry name" value="Formin-like 1, isoform CRA_c"/>
    <property type="match status" value="1"/>
</dbReference>
<dbReference type="EMBL" id="DQIR01202854">
    <property type="protein sequence ID" value="HDB58331.1"/>
    <property type="molecule type" value="Transcribed_RNA"/>
</dbReference>
<dbReference type="SMART" id="SM00498">
    <property type="entry name" value="FH2"/>
    <property type="match status" value="1"/>
</dbReference>
<dbReference type="PROSITE" id="PS51232">
    <property type="entry name" value="GBD_FH3"/>
    <property type="match status" value="1"/>
</dbReference>
<feature type="domain" description="FH2" evidence="5">
    <location>
        <begin position="560"/>
        <end position="950"/>
    </location>
</feature>
<dbReference type="InterPro" id="IPR011989">
    <property type="entry name" value="ARM-like"/>
</dbReference>
<evidence type="ECO:0000256" key="3">
    <source>
        <dbReference type="SAM" id="MobiDB-lite"/>
    </source>
</evidence>
<dbReference type="SUPFAM" id="SSF48371">
    <property type="entry name" value="ARM repeat"/>
    <property type="match status" value="1"/>
</dbReference>
<evidence type="ECO:0000256" key="1">
    <source>
        <dbReference type="ARBA" id="ARBA00023449"/>
    </source>
</evidence>
<dbReference type="PROSITE" id="PS51444">
    <property type="entry name" value="FH2"/>
    <property type="match status" value="1"/>
</dbReference>
<feature type="region of interest" description="Disordered" evidence="3">
    <location>
        <begin position="1"/>
        <end position="28"/>
    </location>
</feature>
<organism evidence="6">
    <name type="scientific">Sus scrofa</name>
    <name type="common">Pig</name>
    <dbReference type="NCBI Taxonomy" id="9823"/>
    <lineage>
        <taxon>Eukaryota</taxon>
        <taxon>Metazoa</taxon>
        <taxon>Chordata</taxon>
        <taxon>Craniata</taxon>
        <taxon>Vertebrata</taxon>
        <taxon>Euteleostomi</taxon>
        <taxon>Mammalia</taxon>
        <taxon>Eutheria</taxon>
        <taxon>Laurasiatheria</taxon>
        <taxon>Artiodactyla</taxon>
        <taxon>Suina</taxon>
        <taxon>Suidae</taxon>
        <taxon>Sus</taxon>
    </lineage>
</organism>
<evidence type="ECO:0000256" key="2">
    <source>
        <dbReference type="SAM" id="Coils"/>
    </source>
</evidence>
<name>A0A480TFH3_PIG</name>
<dbReference type="EMBL" id="DQIR01201620">
    <property type="protein sequence ID" value="HDB57097.1"/>
    <property type="molecule type" value="Transcribed_RNA"/>
</dbReference>
<dbReference type="GO" id="GO:0030036">
    <property type="term" value="P:actin cytoskeleton organization"/>
    <property type="evidence" value="ECO:0007669"/>
    <property type="project" value="InterPro"/>
</dbReference>
<dbReference type="Pfam" id="PF06371">
    <property type="entry name" value="Drf_GBD"/>
    <property type="match status" value="2"/>
</dbReference>
<accession>A0A480TFH3</accession>
<dbReference type="FunFam" id="1.25.10.10:FF:000036">
    <property type="entry name" value="Formin-like protein 3 isoform 1"/>
    <property type="match status" value="1"/>
</dbReference>
<sequence length="1026" mass="116474">MGNLESTEGSPGEPPSVSLLPPTGKMPMPEPCELEERFALVLSSMNLPPDKARLLRQYDNEKKWDLICDQERFQVKNPPHTYIQKLQSFLDPSVTRKKFRRRVQESTKVLRELEISLRTNHIGWVREFLNDENKGLDVLVDYLSFAQCSVMFDFEGLESGDDGAFDKLRSWSRSIEDLQPPSALSAPFTNSLARSARQSVLRYSTLPGRRALKNSRLVSQKDDVHVCILCLRAIMNYQYGFNLVMSHPHAVNEIALSLNNKNPRTKALVLELLAAVCLVRGGHEIILAAFDNFKEVCKELHRFEKLMEYFRNEDSNIDFMVACMQFINIVVHSVEDMNFRVHLQYEFTKLGLEEFLQSRHTESEKLQVQIQAYLDNVFDVGGLLEDAETKNVALEKVEELEEHVSHLTEKLLDLENENMMRVAELEKQLLQREKELESIKETYENTSHQVHTLRRLIKEKEEAFQRRCHLEPGARGPESVGSEALARVGPAELNEGVPPSDLDLLAPAPPPEEALPLPPPPAPPLPPPPPPLPDKCPPAPPLPGAAPSVVLTVGLSAIRIKKPIKTKFRLPVFNWTALKPNQISGTVFSELDDEKILEDLDLDKFEELFKTKAQGPALDLICSKNKTAQKAASKVTLLEANRAKNLAITLRKAGHSAEEICRAIHTFDLQTLPVDFVECLMRFLPTEAEVKLLRQYERERQPLEELAAEDRFMLLFSKVERLTQRMAGMAFLGNFQDNLQMLTPQLNAIIAASASVKSSQKLKQMLEIILALGNYMNSSKRGAVYGFKLQSLDLLLDTKSTDRKMTLLHFIALTVKEKYPDLANFWHELHFVEKAAAVSLENVLLDVKELGRGMELIRRECSIHDNSVLRNFLSANEGKLDKLQRDAKTAEEAYNAVVRYFGESPKTTPPSVFFPVFVRFIRSYKEAEQENEARKKQEEVMREKQLAQEAKKLDAKTPSQRNKWQQQELIAELRRRQAKEHRPVYEGKDGTIEDIITGLHHQPLVVCHQARSAAPPTGPPRAPGPH</sequence>
<dbReference type="Pfam" id="PF02181">
    <property type="entry name" value="FH2"/>
    <property type="match status" value="1"/>
</dbReference>
<evidence type="ECO:0000259" key="4">
    <source>
        <dbReference type="PROSITE" id="PS51232"/>
    </source>
</evidence>
<dbReference type="SUPFAM" id="SSF101447">
    <property type="entry name" value="Formin homology 2 domain (FH2 domain)"/>
    <property type="match status" value="1"/>
</dbReference>
<dbReference type="InterPro" id="IPR010472">
    <property type="entry name" value="FH3_dom"/>
</dbReference>
<feature type="coiled-coil region" evidence="2">
    <location>
        <begin position="390"/>
        <end position="463"/>
    </location>
</feature>
<feature type="domain" description="GBD/FH3" evidence="4">
    <location>
        <begin position="26"/>
        <end position="471"/>
    </location>
</feature>
<dbReference type="Gene3D" id="1.20.58.2220">
    <property type="entry name" value="Formin, FH2 domain"/>
    <property type="match status" value="1"/>
</dbReference>
<keyword evidence="2" id="KW-0175">Coiled coil</keyword>
<dbReference type="Pfam" id="PF06367">
    <property type="entry name" value="Drf_FH3"/>
    <property type="match status" value="1"/>
</dbReference>
<protein>
    <submittedName>
        <fullName evidence="6">Formin-like protein 3 isoform 1</fullName>
    </submittedName>
</protein>
<dbReference type="InterPro" id="IPR015425">
    <property type="entry name" value="FH2_Formin"/>
</dbReference>
<dbReference type="InterPro" id="IPR014768">
    <property type="entry name" value="GBD/FH3_dom"/>
</dbReference>
<dbReference type="SMART" id="SM01139">
    <property type="entry name" value="Drf_FH3"/>
    <property type="match status" value="1"/>
</dbReference>
<dbReference type="AlphaFoldDB" id="A0A480TFH3"/>
<comment type="similarity">
    <text evidence="1">Belongs to the formin homology family.</text>
</comment>
<feature type="region of interest" description="Disordered" evidence="3">
    <location>
        <begin position="492"/>
        <end position="540"/>
    </location>
</feature>
<dbReference type="GO" id="GO:0022604">
    <property type="term" value="P:regulation of cell morphogenesis"/>
    <property type="evidence" value="ECO:0007669"/>
    <property type="project" value="InterPro"/>
</dbReference>
<dbReference type="PANTHER" id="PTHR45857">
    <property type="entry name" value="FORMIN-LIKE PROTEIN"/>
    <property type="match status" value="1"/>
</dbReference>
<dbReference type="GO" id="GO:0003779">
    <property type="term" value="F:actin binding"/>
    <property type="evidence" value="ECO:0007669"/>
    <property type="project" value="InterPro"/>
</dbReference>
<feature type="coiled-coil region" evidence="2">
    <location>
        <begin position="924"/>
        <end position="953"/>
    </location>
</feature>